<accession>A0A428Z3G7</accession>
<feature type="transmembrane region" description="Helical" evidence="2">
    <location>
        <begin position="40"/>
        <end position="60"/>
    </location>
</feature>
<feature type="compositionally biased region" description="Polar residues" evidence="1">
    <location>
        <begin position="15"/>
        <end position="24"/>
    </location>
</feature>
<dbReference type="OrthoDB" id="5191452at2"/>
<dbReference type="InterPro" id="IPR019692">
    <property type="entry name" value="CFP-6_PH"/>
</dbReference>
<name>A0A428Z3G7_KIBAR</name>
<evidence type="ECO:0000313" key="5">
    <source>
        <dbReference type="Proteomes" id="UP000287547"/>
    </source>
</evidence>
<evidence type="ECO:0000256" key="1">
    <source>
        <dbReference type="SAM" id="MobiDB-lite"/>
    </source>
</evidence>
<feature type="domain" description="Low molecular weight protein antigen 6 PH" evidence="3">
    <location>
        <begin position="93"/>
        <end position="163"/>
    </location>
</feature>
<evidence type="ECO:0000256" key="2">
    <source>
        <dbReference type="SAM" id="Phobius"/>
    </source>
</evidence>
<keyword evidence="2" id="KW-0472">Membrane</keyword>
<feature type="transmembrane region" description="Helical" evidence="2">
    <location>
        <begin position="75"/>
        <end position="92"/>
    </location>
</feature>
<keyword evidence="2" id="KW-1133">Transmembrane helix</keyword>
<feature type="region of interest" description="Disordered" evidence="1">
    <location>
        <begin position="1"/>
        <end position="24"/>
    </location>
</feature>
<evidence type="ECO:0000313" key="4">
    <source>
        <dbReference type="EMBL" id="RSM80671.1"/>
    </source>
</evidence>
<reference evidence="4 5" key="1">
    <citation type="submission" date="2018-05" db="EMBL/GenBank/DDBJ databases">
        <title>Evolution of GPA BGCs.</title>
        <authorList>
            <person name="Waglechner N."/>
            <person name="Wright G.D."/>
        </authorList>
    </citation>
    <scope>NUCLEOTIDE SEQUENCE [LARGE SCALE GENOMIC DNA]</scope>
    <source>
        <strain evidence="4 5">A82846</strain>
    </source>
</reference>
<comment type="caution">
    <text evidence="4">The sequence shown here is derived from an EMBL/GenBank/DDBJ whole genome shotgun (WGS) entry which is preliminary data.</text>
</comment>
<dbReference type="Proteomes" id="UP000287547">
    <property type="component" value="Unassembled WGS sequence"/>
</dbReference>
<sequence length="170" mass="18963">MDGTRIRVTEPTVPSEPTGTTEVTAPTEPTFQFRPRKVRYVALVIAVAFVAVFTVVAFLLRSEWTGAYFQTSDQVAMVGIGVMLALGVLMFARSRVRADESGIEVRNLIGTRRYEWKQVEHVSFPDGASWARLELPDDEYVTIMAIPAIDGERSVVAMRELRRLKANAAE</sequence>
<gene>
    <name evidence="4" type="ORF">DMH04_29505</name>
</gene>
<dbReference type="EMBL" id="QHKI01000028">
    <property type="protein sequence ID" value="RSM80671.1"/>
    <property type="molecule type" value="Genomic_DNA"/>
</dbReference>
<dbReference type="Pfam" id="PF10756">
    <property type="entry name" value="bPH_6"/>
    <property type="match status" value="1"/>
</dbReference>
<organism evidence="4 5">
    <name type="scientific">Kibdelosporangium aridum</name>
    <dbReference type="NCBI Taxonomy" id="2030"/>
    <lineage>
        <taxon>Bacteria</taxon>
        <taxon>Bacillati</taxon>
        <taxon>Actinomycetota</taxon>
        <taxon>Actinomycetes</taxon>
        <taxon>Pseudonocardiales</taxon>
        <taxon>Pseudonocardiaceae</taxon>
        <taxon>Kibdelosporangium</taxon>
    </lineage>
</organism>
<protein>
    <recommendedName>
        <fullName evidence="3">Low molecular weight protein antigen 6 PH domain-containing protein</fullName>
    </recommendedName>
</protein>
<keyword evidence="2" id="KW-0812">Transmembrane</keyword>
<evidence type="ECO:0000259" key="3">
    <source>
        <dbReference type="Pfam" id="PF10756"/>
    </source>
</evidence>
<dbReference type="AlphaFoldDB" id="A0A428Z3G7"/>
<proteinExistence type="predicted"/>